<name>A0A6A5WLE4_9PLEO</name>
<dbReference type="Proteomes" id="UP000799779">
    <property type="component" value="Unassembled WGS sequence"/>
</dbReference>
<evidence type="ECO:0000259" key="15">
    <source>
        <dbReference type="Pfam" id="PF00520"/>
    </source>
</evidence>
<feature type="transmembrane region" description="Helical" evidence="14">
    <location>
        <begin position="38"/>
        <end position="63"/>
    </location>
</feature>
<dbReference type="GO" id="GO:0034702">
    <property type="term" value="C:monoatomic ion channel complex"/>
    <property type="evidence" value="ECO:0007669"/>
    <property type="project" value="UniProtKB-KW"/>
</dbReference>
<evidence type="ECO:0000256" key="14">
    <source>
        <dbReference type="SAM" id="Phobius"/>
    </source>
</evidence>
<dbReference type="Pfam" id="PF00520">
    <property type="entry name" value="Ion_trans"/>
    <property type="match status" value="1"/>
</dbReference>
<dbReference type="Gene3D" id="1.20.120.350">
    <property type="entry name" value="Voltage-gated potassium channels. Chain C"/>
    <property type="match status" value="1"/>
</dbReference>
<evidence type="ECO:0000256" key="3">
    <source>
        <dbReference type="ARBA" id="ARBA00022448"/>
    </source>
</evidence>
<protein>
    <recommendedName>
        <fullName evidence="2">Voltage-gated hydrogen channel 1</fullName>
    </recommendedName>
    <alternativeName>
        <fullName evidence="12">Hydrogen voltage-gated channel 1</fullName>
    </alternativeName>
</protein>
<evidence type="ECO:0000256" key="6">
    <source>
        <dbReference type="ARBA" id="ARBA00022882"/>
    </source>
</evidence>
<dbReference type="PANTHER" id="PTHR46480:SF1">
    <property type="entry name" value="VOLTAGE-GATED HYDROGEN CHANNEL 1"/>
    <property type="match status" value="1"/>
</dbReference>
<dbReference type="PANTHER" id="PTHR46480">
    <property type="entry name" value="F20B24.22"/>
    <property type="match status" value="1"/>
</dbReference>
<evidence type="ECO:0000256" key="1">
    <source>
        <dbReference type="ARBA" id="ARBA00004651"/>
    </source>
</evidence>
<dbReference type="InterPro" id="IPR005821">
    <property type="entry name" value="Ion_trans_dom"/>
</dbReference>
<dbReference type="SUPFAM" id="SSF81324">
    <property type="entry name" value="Voltage-gated potassium channels"/>
    <property type="match status" value="1"/>
</dbReference>
<evidence type="ECO:0000313" key="16">
    <source>
        <dbReference type="EMBL" id="KAF2002693.1"/>
    </source>
</evidence>
<evidence type="ECO:0000256" key="7">
    <source>
        <dbReference type="ARBA" id="ARBA00022989"/>
    </source>
</evidence>
<keyword evidence="17" id="KW-1185">Reference proteome</keyword>
<reference evidence="16" key="1">
    <citation type="journal article" date="2020" name="Stud. Mycol.">
        <title>101 Dothideomycetes genomes: a test case for predicting lifestyles and emergence of pathogens.</title>
        <authorList>
            <person name="Haridas S."/>
            <person name="Albert R."/>
            <person name="Binder M."/>
            <person name="Bloem J."/>
            <person name="Labutti K."/>
            <person name="Salamov A."/>
            <person name="Andreopoulos B."/>
            <person name="Baker S."/>
            <person name="Barry K."/>
            <person name="Bills G."/>
            <person name="Bluhm B."/>
            <person name="Cannon C."/>
            <person name="Castanera R."/>
            <person name="Culley D."/>
            <person name="Daum C."/>
            <person name="Ezra D."/>
            <person name="Gonzalez J."/>
            <person name="Henrissat B."/>
            <person name="Kuo A."/>
            <person name="Liang C."/>
            <person name="Lipzen A."/>
            <person name="Lutzoni F."/>
            <person name="Magnuson J."/>
            <person name="Mondo S."/>
            <person name="Nolan M."/>
            <person name="Ohm R."/>
            <person name="Pangilinan J."/>
            <person name="Park H.-J."/>
            <person name="Ramirez L."/>
            <person name="Alfaro M."/>
            <person name="Sun H."/>
            <person name="Tritt A."/>
            <person name="Yoshinaga Y."/>
            <person name="Zwiers L.-H."/>
            <person name="Turgeon B."/>
            <person name="Goodwin S."/>
            <person name="Spatafora J."/>
            <person name="Crous P."/>
            <person name="Grigoriev I."/>
        </authorList>
    </citation>
    <scope>NUCLEOTIDE SEQUENCE</scope>
    <source>
        <strain evidence="16">CBS 123094</strain>
    </source>
</reference>
<dbReference type="InterPro" id="IPR031846">
    <property type="entry name" value="Hvcn1"/>
</dbReference>
<gene>
    <name evidence="16" type="ORF">P154DRAFT_488163</name>
</gene>
<dbReference type="AlphaFoldDB" id="A0A6A5WLE4"/>
<keyword evidence="7 14" id="KW-1133">Transmembrane helix</keyword>
<evidence type="ECO:0000256" key="2">
    <source>
        <dbReference type="ARBA" id="ARBA00015897"/>
    </source>
</evidence>
<evidence type="ECO:0000256" key="11">
    <source>
        <dbReference type="ARBA" id="ARBA00023303"/>
    </source>
</evidence>
<accession>A0A6A5WLE4</accession>
<proteinExistence type="predicted"/>
<evidence type="ECO:0000313" key="17">
    <source>
        <dbReference type="Proteomes" id="UP000799779"/>
    </source>
</evidence>
<keyword evidence="11" id="KW-0407">Ion channel</keyword>
<evidence type="ECO:0000256" key="12">
    <source>
        <dbReference type="ARBA" id="ARBA00031989"/>
    </source>
</evidence>
<dbReference type="EMBL" id="ML977576">
    <property type="protein sequence ID" value="KAF2002693.1"/>
    <property type="molecule type" value="Genomic_DNA"/>
</dbReference>
<comment type="subcellular location">
    <subcellularLocation>
        <location evidence="1">Cell membrane</location>
        <topology evidence="1">Multi-pass membrane protein</topology>
    </subcellularLocation>
</comment>
<keyword evidence="6" id="KW-0851">Voltage-gated channel</keyword>
<feature type="domain" description="Ion transport" evidence="15">
    <location>
        <begin position="37"/>
        <end position="149"/>
    </location>
</feature>
<keyword evidence="8 13" id="KW-0175">Coiled coil</keyword>
<dbReference type="InterPro" id="IPR027359">
    <property type="entry name" value="Volt_channel_dom_sf"/>
</dbReference>
<evidence type="ECO:0000256" key="4">
    <source>
        <dbReference type="ARBA" id="ARBA00022475"/>
    </source>
</evidence>
<dbReference type="GO" id="GO:0005886">
    <property type="term" value="C:plasma membrane"/>
    <property type="evidence" value="ECO:0007669"/>
    <property type="project" value="UniProtKB-SubCell"/>
</dbReference>
<sequence>MSSSPLLSASNSDCEPKQSSFFVRQHLHRFLTSRASHYSILLLVSLDVTVLFADIVISLVTCGHRSKSVEDALEALATVGLVFSCIFVLELIASIWAFGITYFHSRFHIFDASVIIISFAFELALRGVEEEVASLIVVLRLLRVVKIIDEMSVAADEQMSDLSDRLIEFEKENEGLRREIEGLRAR</sequence>
<feature type="coiled-coil region" evidence="13">
    <location>
        <begin position="159"/>
        <end position="186"/>
    </location>
</feature>
<evidence type="ECO:0000256" key="9">
    <source>
        <dbReference type="ARBA" id="ARBA00023065"/>
    </source>
</evidence>
<keyword evidence="10 14" id="KW-0472">Membrane</keyword>
<feature type="transmembrane region" description="Helical" evidence="14">
    <location>
        <begin position="75"/>
        <end position="101"/>
    </location>
</feature>
<evidence type="ECO:0000256" key="13">
    <source>
        <dbReference type="SAM" id="Coils"/>
    </source>
</evidence>
<evidence type="ECO:0000256" key="5">
    <source>
        <dbReference type="ARBA" id="ARBA00022692"/>
    </source>
</evidence>
<keyword evidence="9" id="KW-0406">Ion transport</keyword>
<keyword evidence="4" id="KW-1003">Cell membrane</keyword>
<keyword evidence="5 14" id="KW-0812">Transmembrane</keyword>
<organism evidence="16 17">
    <name type="scientific">Amniculicola lignicola CBS 123094</name>
    <dbReference type="NCBI Taxonomy" id="1392246"/>
    <lineage>
        <taxon>Eukaryota</taxon>
        <taxon>Fungi</taxon>
        <taxon>Dikarya</taxon>
        <taxon>Ascomycota</taxon>
        <taxon>Pezizomycotina</taxon>
        <taxon>Dothideomycetes</taxon>
        <taxon>Pleosporomycetidae</taxon>
        <taxon>Pleosporales</taxon>
        <taxon>Amniculicolaceae</taxon>
        <taxon>Amniculicola</taxon>
    </lineage>
</organism>
<dbReference type="GO" id="GO:0030171">
    <property type="term" value="F:voltage-gated proton channel activity"/>
    <property type="evidence" value="ECO:0007669"/>
    <property type="project" value="InterPro"/>
</dbReference>
<keyword evidence="3" id="KW-0813">Transport</keyword>
<dbReference type="OrthoDB" id="427456at2759"/>
<evidence type="ECO:0000256" key="10">
    <source>
        <dbReference type="ARBA" id="ARBA00023136"/>
    </source>
</evidence>
<evidence type="ECO:0000256" key="8">
    <source>
        <dbReference type="ARBA" id="ARBA00023054"/>
    </source>
</evidence>